<sequence>MTNRAAFIKEFRTETIGSVSDQSSKEEQFQNQVLRPILKLQNELFIASFANYIAKNKADFANYTLDKKNNFIENSIQKDTKYRNTLKGMVVGWFTLEEYQIYANNSSNINKRMMRMLQERLKSQIELL</sequence>
<comment type="caution">
    <text evidence="1">The sequence shown here is derived from an EMBL/GenBank/DDBJ whole genome shotgun (WGS) entry which is preliminary data.</text>
</comment>
<proteinExistence type="predicted"/>
<dbReference type="EMBL" id="LVEP01000024">
    <property type="protein sequence ID" value="OCB76074.1"/>
    <property type="molecule type" value="Genomic_DNA"/>
</dbReference>
<evidence type="ECO:0000313" key="2">
    <source>
        <dbReference type="Proteomes" id="UP000093510"/>
    </source>
</evidence>
<organism evidence="1 2">
    <name type="scientific">Flavobacterium crassostreae</name>
    <dbReference type="NCBI Taxonomy" id="1763534"/>
    <lineage>
        <taxon>Bacteria</taxon>
        <taxon>Pseudomonadati</taxon>
        <taxon>Bacteroidota</taxon>
        <taxon>Flavobacteriia</taxon>
        <taxon>Flavobacteriales</taxon>
        <taxon>Flavobacteriaceae</taxon>
        <taxon>Flavobacterium</taxon>
    </lineage>
</organism>
<evidence type="ECO:0000313" key="1">
    <source>
        <dbReference type="EMBL" id="OCB76074.1"/>
    </source>
</evidence>
<protein>
    <submittedName>
        <fullName evidence="1">Glyoxalase</fullName>
    </submittedName>
</protein>
<dbReference type="OrthoDB" id="1271679at2"/>
<dbReference type="RefSeq" id="WP_066334350.1">
    <property type="nucleotide sequence ID" value="NZ_CP017688.1"/>
</dbReference>
<accession>A0A1B9E2A2</accession>
<name>A0A1B9E2A2_9FLAO</name>
<dbReference type="AlphaFoldDB" id="A0A1B9E2A2"/>
<dbReference type="Proteomes" id="UP000093510">
    <property type="component" value="Unassembled WGS sequence"/>
</dbReference>
<reference evidence="1 2" key="1">
    <citation type="submission" date="2016-03" db="EMBL/GenBank/DDBJ databases">
        <authorList>
            <person name="Ploux O."/>
        </authorList>
    </citation>
    <scope>NUCLEOTIDE SEQUENCE [LARGE SCALE GENOMIC DNA]</scope>
    <source>
        <strain evidence="1 2">LPB0076</strain>
    </source>
</reference>
<keyword evidence="2" id="KW-1185">Reference proteome</keyword>
<gene>
    <name evidence="1" type="ORF">LPBF_07120</name>
</gene>
<dbReference type="STRING" id="1763534.GCA_001831475_02133"/>